<protein>
    <recommendedName>
        <fullName evidence="3">Lipoprotein</fullName>
    </recommendedName>
</protein>
<dbReference type="PROSITE" id="PS51257">
    <property type="entry name" value="PROKAR_LIPOPROTEIN"/>
    <property type="match status" value="1"/>
</dbReference>
<gene>
    <name evidence="1" type="ORF">SAMN05720469_1044</name>
</gene>
<evidence type="ECO:0000313" key="2">
    <source>
        <dbReference type="Proteomes" id="UP000184275"/>
    </source>
</evidence>
<accession>A0A1M6RHD1</accession>
<keyword evidence="2" id="KW-1185">Reference proteome</keyword>
<proteinExistence type="predicted"/>
<evidence type="ECO:0008006" key="3">
    <source>
        <dbReference type="Google" id="ProtNLM"/>
    </source>
</evidence>
<dbReference type="RefSeq" id="WP_073302608.1">
    <property type="nucleotide sequence ID" value="NZ_JAQYFD010000136.1"/>
</dbReference>
<dbReference type="Proteomes" id="UP000184275">
    <property type="component" value="Unassembled WGS sequence"/>
</dbReference>
<sequence>MNMKFCISALSFLFFCACSSEVEVNYKLSQSVPVDLYVESTYSTMDLGGIERVGTIVADYVRLDYSQVGDTLVIRRQFEVDKSRGYLKNSHPAELQWRLPEVITKGLAERTVEVKGFAEEYDSLLYRIPMPQRWRDQLLNPDYVKHLERQERHRYEMDHLLVGKVPEKGNITSLLKERGRLQFALIQIDSVVTDGFHNLDRRKCLGYTVYLKEKENFPYYIWEQHVNSKIGTERFQAYHKGLSAEYETAYWVTLDPETGIPCQEREVKQGIHTMVNPKTGDTATFKSNTTLERLYTVLDSADRQ</sequence>
<evidence type="ECO:0000313" key="1">
    <source>
        <dbReference type="EMBL" id="SHK31911.1"/>
    </source>
</evidence>
<reference evidence="2" key="1">
    <citation type="submission" date="2016-11" db="EMBL/GenBank/DDBJ databases">
        <authorList>
            <person name="Varghese N."/>
            <person name="Submissions S."/>
        </authorList>
    </citation>
    <scope>NUCLEOTIDE SEQUENCE [LARGE SCALE GENOMIC DNA]</scope>
    <source>
        <strain evidence="2">UWOS</strain>
    </source>
</reference>
<dbReference type="AlphaFoldDB" id="A0A1M6RHD1"/>
<name>A0A1M6RHD1_9BACT</name>
<organism evidence="1 2">
    <name type="scientific">Fibrobacter intestinalis</name>
    <dbReference type="NCBI Taxonomy" id="28122"/>
    <lineage>
        <taxon>Bacteria</taxon>
        <taxon>Pseudomonadati</taxon>
        <taxon>Fibrobacterota</taxon>
        <taxon>Fibrobacteria</taxon>
        <taxon>Fibrobacterales</taxon>
        <taxon>Fibrobacteraceae</taxon>
        <taxon>Fibrobacter</taxon>
    </lineage>
</organism>
<dbReference type="EMBL" id="FRAW01000004">
    <property type="protein sequence ID" value="SHK31911.1"/>
    <property type="molecule type" value="Genomic_DNA"/>
</dbReference>